<evidence type="ECO:0000256" key="12">
    <source>
        <dbReference type="PIRSR" id="PIRSR001549-1"/>
    </source>
</evidence>
<keyword evidence="9" id="KW-0030">Aminoacyl-tRNA synthetase</keyword>
<keyword evidence="7" id="KW-0067">ATP-binding</keyword>
<dbReference type="Pfam" id="PF03129">
    <property type="entry name" value="HGTP_anticodon"/>
    <property type="match status" value="1"/>
</dbReference>
<dbReference type="InterPro" id="IPR036621">
    <property type="entry name" value="Anticodon-bd_dom_sf"/>
</dbReference>
<dbReference type="InterPro" id="IPR004516">
    <property type="entry name" value="HisRS/HisZ"/>
</dbReference>
<dbReference type="CDD" id="cd00859">
    <property type="entry name" value="HisRS_anticodon"/>
    <property type="match status" value="1"/>
</dbReference>
<keyword evidence="8" id="KW-0648">Protein biosynthesis</keyword>
<protein>
    <recommendedName>
        <fullName evidence="3">histidine--tRNA ligase</fullName>
        <ecNumber evidence="3">6.1.1.21</ecNumber>
    </recommendedName>
    <alternativeName>
        <fullName evidence="10">Histidyl-tRNA synthetase</fullName>
    </alternativeName>
</protein>
<evidence type="ECO:0000259" key="14">
    <source>
        <dbReference type="Pfam" id="PF13393"/>
    </source>
</evidence>
<feature type="binding site" evidence="12">
    <location>
        <position position="4"/>
    </location>
    <ligand>
        <name>L-histidine</name>
        <dbReference type="ChEBI" id="CHEBI:57595"/>
    </ligand>
</feature>
<dbReference type="GO" id="GO:0003723">
    <property type="term" value="F:RNA binding"/>
    <property type="evidence" value="ECO:0007669"/>
    <property type="project" value="TreeGrafter"/>
</dbReference>
<dbReference type="FunFam" id="3.40.50.800:FF:000015">
    <property type="entry name" value="Histidyl-tRNA synthetase, mitochondrial"/>
    <property type="match status" value="1"/>
</dbReference>
<comment type="subcellular location">
    <subcellularLocation>
        <location evidence="1">Cytoplasm</location>
    </subcellularLocation>
</comment>
<evidence type="ECO:0000256" key="10">
    <source>
        <dbReference type="ARBA" id="ARBA00030619"/>
    </source>
</evidence>
<evidence type="ECO:0000256" key="7">
    <source>
        <dbReference type="ARBA" id="ARBA00022840"/>
    </source>
</evidence>
<keyword evidence="4" id="KW-0963">Cytoplasm</keyword>
<dbReference type="PANTHER" id="PTHR11476:SF7">
    <property type="entry name" value="HISTIDINE--TRNA LIGASE"/>
    <property type="match status" value="1"/>
</dbReference>
<evidence type="ECO:0000256" key="11">
    <source>
        <dbReference type="ARBA" id="ARBA00047639"/>
    </source>
</evidence>
<feature type="binding site" evidence="12">
    <location>
        <begin position="157"/>
        <end position="158"/>
    </location>
    <ligand>
        <name>L-histidine</name>
        <dbReference type="ChEBI" id="CHEBI:57595"/>
    </ligand>
</feature>
<evidence type="ECO:0000256" key="9">
    <source>
        <dbReference type="ARBA" id="ARBA00023146"/>
    </source>
</evidence>
<evidence type="ECO:0000256" key="8">
    <source>
        <dbReference type="ARBA" id="ARBA00022917"/>
    </source>
</evidence>
<evidence type="ECO:0000313" key="16">
    <source>
        <dbReference type="Proteomes" id="UP000281549"/>
    </source>
</evidence>
<dbReference type="GO" id="GO:0005739">
    <property type="term" value="C:mitochondrion"/>
    <property type="evidence" value="ECO:0007669"/>
    <property type="project" value="TreeGrafter"/>
</dbReference>
<evidence type="ECO:0000256" key="6">
    <source>
        <dbReference type="ARBA" id="ARBA00022741"/>
    </source>
</evidence>
<dbReference type="SUPFAM" id="SSF55681">
    <property type="entry name" value="Class II aaRS and biotin synthetases"/>
    <property type="match status" value="1"/>
</dbReference>
<feature type="domain" description="Class II Histidinyl-tRNA synthetase (HisRS)-like catalytic core" evidence="14">
    <location>
        <begin position="15"/>
        <end position="215"/>
    </location>
</feature>
<dbReference type="InterPro" id="IPR004154">
    <property type="entry name" value="Anticodon-bd"/>
</dbReference>
<reference evidence="16" key="1">
    <citation type="journal article" date="2018" name="Nat. Microbiol.">
        <title>Leveraging single-cell genomics to expand the fungal tree of life.</title>
        <authorList>
            <person name="Ahrendt S.R."/>
            <person name="Quandt C.A."/>
            <person name="Ciobanu D."/>
            <person name="Clum A."/>
            <person name="Salamov A."/>
            <person name="Andreopoulos B."/>
            <person name="Cheng J.F."/>
            <person name="Woyke T."/>
            <person name="Pelin A."/>
            <person name="Henrissat B."/>
            <person name="Reynolds N.K."/>
            <person name="Benny G.L."/>
            <person name="Smith M.E."/>
            <person name="James T.Y."/>
            <person name="Grigoriev I.V."/>
        </authorList>
    </citation>
    <scope>NUCLEOTIDE SEQUENCE [LARGE SCALE GENOMIC DNA]</scope>
    <source>
        <strain evidence="16">CSF55</strain>
    </source>
</reference>
<dbReference type="CDD" id="cd00773">
    <property type="entry name" value="HisRS-like_core"/>
    <property type="match status" value="1"/>
</dbReference>
<dbReference type="GO" id="GO:0006427">
    <property type="term" value="P:histidyl-tRNA aminoacylation"/>
    <property type="evidence" value="ECO:0007669"/>
    <property type="project" value="TreeGrafter"/>
</dbReference>
<dbReference type="Gene3D" id="3.40.50.800">
    <property type="entry name" value="Anticodon-binding domain"/>
    <property type="match status" value="1"/>
</dbReference>
<dbReference type="EC" id="6.1.1.21" evidence="3"/>
<dbReference type="Proteomes" id="UP000281549">
    <property type="component" value="Unassembled WGS sequence"/>
</dbReference>
<evidence type="ECO:0000256" key="1">
    <source>
        <dbReference type="ARBA" id="ARBA00004496"/>
    </source>
</evidence>
<dbReference type="AlphaFoldDB" id="A0A4P9YEQ6"/>
<organism evidence="15 16">
    <name type="scientific">Rozella allomycis (strain CSF55)</name>
    <dbReference type="NCBI Taxonomy" id="988480"/>
    <lineage>
        <taxon>Eukaryota</taxon>
        <taxon>Fungi</taxon>
        <taxon>Fungi incertae sedis</taxon>
        <taxon>Cryptomycota</taxon>
        <taxon>Cryptomycota incertae sedis</taxon>
        <taxon>Rozella</taxon>
    </lineage>
</organism>
<dbReference type="GO" id="GO:0032543">
    <property type="term" value="P:mitochondrial translation"/>
    <property type="evidence" value="ECO:0007669"/>
    <property type="project" value="TreeGrafter"/>
</dbReference>
<name>A0A4P9YEQ6_ROZAC</name>
<feature type="domain" description="Anticodon-binding" evidence="13">
    <location>
        <begin position="234"/>
        <end position="326"/>
    </location>
</feature>
<evidence type="ECO:0000256" key="5">
    <source>
        <dbReference type="ARBA" id="ARBA00022598"/>
    </source>
</evidence>
<dbReference type="Pfam" id="PF13393">
    <property type="entry name" value="tRNA-synt_His"/>
    <property type="match status" value="1"/>
</dbReference>
<evidence type="ECO:0000256" key="3">
    <source>
        <dbReference type="ARBA" id="ARBA00012815"/>
    </source>
</evidence>
<dbReference type="InterPro" id="IPR045864">
    <property type="entry name" value="aa-tRNA-synth_II/BPL/LPL"/>
</dbReference>
<gene>
    <name evidence="15" type="ORF">ROZALSC1DRAFT_24928</name>
</gene>
<accession>A0A4P9YEQ6</accession>
<evidence type="ECO:0000256" key="2">
    <source>
        <dbReference type="ARBA" id="ARBA00008226"/>
    </source>
</evidence>
<dbReference type="InterPro" id="IPR041715">
    <property type="entry name" value="HisRS-like_core"/>
</dbReference>
<dbReference type="InterPro" id="IPR033656">
    <property type="entry name" value="HisRS_anticodon"/>
</dbReference>
<dbReference type="PIRSF" id="PIRSF001549">
    <property type="entry name" value="His-tRNA_synth"/>
    <property type="match status" value="1"/>
</dbReference>
<keyword evidence="5" id="KW-0436">Ligase</keyword>
<feature type="binding site" evidence="12">
    <location>
        <position position="153"/>
    </location>
    <ligand>
        <name>L-histidine</name>
        <dbReference type="ChEBI" id="CHEBI:57595"/>
    </ligand>
</feature>
<dbReference type="EMBL" id="ML006267">
    <property type="protein sequence ID" value="RKP16750.1"/>
    <property type="molecule type" value="Genomic_DNA"/>
</dbReference>
<dbReference type="Gene3D" id="3.30.930.10">
    <property type="entry name" value="Bira Bifunctional Protein, Domain 2"/>
    <property type="match status" value="1"/>
</dbReference>
<dbReference type="GO" id="GO:0005524">
    <property type="term" value="F:ATP binding"/>
    <property type="evidence" value="ECO:0007669"/>
    <property type="project" value="UniProtKB-KW"/>
</dbReference>
<evidence type="ECO:0000259" key="13">
    <source>
        <dbReference type="Pfam" id="PF03129"/>
    </source>
</evidence>
<sequence>MDFDIAGAYEPMVPDAEIIKIMVDSLTALDIGSFKIKINHRKLLDGIFLVAGVPEDKIRAISSAVDKLDKMPWEEVKKEMVQIKGLEEEKADKIGEYVRKAGGKELLEELMKDECLSKNELAKQAFSDLTLLFEYTDLFNVTEFVSFDLSLARGLDYYTGVIFEAISTQDKSSGGIEERIGSIAAGGRYDELVGMFSAKKKSIPCVGFSIGVERIYSILRAKAAEASIKKTEIQVFVVSIGGLLKERMEICNELWNNGISASMLYKKKPKFLNQIQTCEEELIPFAVIIGEDELKNGIVKIKDISKGDSDRGTEISRSDLVKELKSRLSL</sequence>
<dbReference type="GO" id="GO:0005829">
    <property type="term" value="C:cytosol"/>
    <property type="evidence" value="ECO:0007669"/>
    <property type="project" value="TreeGrafter"/>
</dbReference>
<proteinExistence type="inferred from homology"/>
<dbReference type="GO" id="GO:0004821">
    <property type="term" value="F:histidine-tRNA ligase activity"/>
    <property type="evidence" value="ECO:0007669"/>
    <property type="project" value="UniProtKB-EC"/>
</dbReference>
<evidence type="ECO:0000256" key="4">
    <source>
        <dbReference type="ARBA" id="ARBA00022490"/>
    </source>
</evidence>
<comment type="catalytic activity">
    <reaction evidence="11">
        <text>tRNA(His) + L-histidine + ATP = L-histidyl-tRNA(His) + AMP + diphosphate + H(+)</text>
        <dbReference type="Rhea" id="RHEA:17313"/>
        <dbReference type="Rhea" id="RHEA-COMP:9665"/>
        <dbReference type="Rhea" id="RHEA-COMP:9689"/>
        <dbReference type="ChEBI" id="CHEBI:15378"/>
        <dbReference type="ChEBI" id="CHEBI:30616"/>
        <dbReference type="ChEBI" id="CHEBI:33019"/>
        <dbReference type="ChEBI" id="CHEBI:57595"/>
        <dbReference type="ChEBI" id="CHEBI:78442"/>
        <dbReference type="ChEBI" id="CHEBI:78527"/>
        <dbReference type="ChEBI" id="CHEBI:456215"/>
        <dbReference type="EC" id="6.1.1.21"/>
    </reaction>
</comment>
<dbReference type="PANTHER" id="PTHR11476">
    <property type="entry name" value="HISTIDYL-TRNA SYNTHETASE"/>
    <property type="match status" value="1"/>
</dbReference>
<dbReference type="SUPFAM" id="SSF52954">
    <property type="entry name" value="Class II aaRS ABD-related"/>
    <property type="match status" value="1"/>
</dbReference>
<evidence type="ECO:0000313" key="15">
    <source>
        <dbReference type="EMBL" id="RKP16750.1"/>
    </source>
</evidence>
<comment type="similarity">
    <text evidence="2">Belongs to the class-II aminoacyl-tRNA synthetase family.</text>
</comment>
<keyword evidence="6" id="KW-0547">Nucleotide-binding</keyword>